<name>A0A944CEV4_9HYPH</name>
<evidence type="ECO:0000313" key="7">
    <source>
        <dbReference type="EMBL" id="MBS8260941.1"/>
    </source>
</evidence>
<feature type="transmembrane region" description="Helical" evidence="5">
    <location>
        <begin position="182"/>
        <end position="201"/>
    </location>
</feature>
<dbReference type="InterPro" id="IPR050638">
    <property type="entry name" value="AA-Vitamin_Transporters"/>
</dbReference>
<reference evidence="7" key="2">
    <citation type="journal article" date="2021" name="Microorganisms">
        <title>Bacterial Dimethylsulfoniopropionate Biosynthesis in the East China Sea.</title>
        <authorList>
            <person name="Liu J."/>
            <person name="Zhang Y."/>
            <person name="Liu J."/>
            <person name="Zhong H."/>
            <person name="Williams B.T."/>
            <person name="Zheng Y."/>
            <person name="Curson A.R.J."/>
            <person name="Sun C."/>
            <person name="Sun H."/>
            <person name="Song D."/>
            <person name="Wagner Mackenzie B."/>
            <person name="Bermejo Martinez A."/>
            <person name="Todd J.D."/>
            <person name="Zhang X.H."/>
        </authorList>
    </citation>
    <scope>NUCLEOTIDE SEQUENCE</scope>
    <source>
        <strain evidence="7">AESS21</strain>
    </source>
</reference>
<feature type="domain" description="EamA" evidence="6">
    <location>
        <begin position="7"/>
        <end position="138"/>
    </location>
</feature>
<reference evidence="7" key="1">
    <citation type="submission" date="2018-08" db="EMBL/GenBank/DDBJ databases">
        <authorList>
            <person name="Jin W."/>
            <person name="Wang H."/>
            <person name="Yang Y."/>
            <person name="Li M."/>
            <person name="Liu J."/>
        </authorList>
    </citation>
    <scope>NUCLEOTIDE SEQUENCE</scope>
    <source>
        <strain evidence="7">AESS21</strain>
    </source>
</reference>
<dbReference type="GO" id="GO:0016020">
    <property type="term" value="C:membrane"/>
    <property type="evidence" value="ECO:0007669"/>
    <property type="project" value="UniProtKB-SubCell"/>
</dbReference>
<evidence type="ECO:0000259" key="6">
    <source>
        <dbReference type="Pfam" id="PF00892"/>
    </source>
</evidence>
<dbReference type="PANTHER" id="PTHR32322:SF9">
    <property type="entry name" value="AMINO-ACID METABOLITE EFFLUX PUMP-RELATED"/>
    <property type="match status" value="1"/>
</dbReference>
<gene>
    <name evidence="7" type="ORF">DYI23_11975</name>
</gene>
<dbReference type="AlphaFoldDB" id="A0A944CEV4"/>
<keyword evidence="4 5" id="KW-0472">Membrane</keyword>
<evidence type="ECO:0000256" key="1">
    <source>
        <dbReference type="ARBA" id="ARBA00004141"/>
    </source>
</evidence>
<proteinExistence type="predicted"/>
<dbReference type="SUPFAM" id="SSF103481">
    <property type="entry name" value="Multidrug resistance efflux transporter EmrE"/>
    <property type="match status" value="2"/>
</dbReference>
<dbReference type="Pfam" id="PF00892">
    <property type="entry name" value="EamA"/>
    <property type="match status" value="2"/>
</dbReference>
<feature type="transmembrane region" description="Helical" evidence="5">
    <location>
        <begin position="213"/>
        <end position="232"/>
    </location>
</feature>
<feature type="transmembrane region" description="Helical" evidence="5">
    <location>
        <begin position="151"/>
        <end position="170"/>
    </location>
</feature>
<comment type="caution">
    <text evidence="7">The sequence shown here is derived from an EMBL/GenBank/DDBJ whole genome shotgun (WGS) entry which is preliminary data.</text>
</comment>
<evidence type="ECO:0000256" key="5">
    <source>
        <dbReference type="SAM" id="Phobius"/>
    </source>
</evidence>
<feature type="transmembrane region" description="Helical" evidence="5">
    <location>
        <begin position="244"/>
        <end position="264"/>
    </location>
</feature>
<dbReference type="InterPro" id="IPR000620">
    <property type="entry name" value="EamA_dom"/>
</dbReference>
<dbReference type="RefSeq" id="WP_213216374.1">
    <property type="nucleotide sequence ID" value="NZ_QTKU01000002.1"/>
</dbReference>
<feature type="transmembrane region" description="Helical" evidence="5">
    <location>
        <begin position="270"/>
        <end position="291"/>
    </location>
</feature>
<feature type="domain" description="EamA" evidence="6">
    <location>
        <begin position="151"/>
        <end position="284"/>
    </location>
</feature>
<dbReference type="EMBL" id="QTKU01000002">
    <property type="protein sequence ID" value="MBS8260941.1"/>
    <property type="molecule type" value="Genomic_DNA"/>
</dbReference>
<evidence type="ECO:0000256" key="3">
    <source>
        <dbReference type="ARBA" id="ARBA00022989"/>
    </source>
</evidence>
<protein>
    <submittedName>
        <fullName evidence="7">DMT family transporter</fullName>
    </submittedName>
</protein>
<feature type="transmembrane region" description="Helical" evidence="5">
    <location>
        <begin position="33"/>
        <end position="51"/>
    </location>
</feature>
<organism evidence="7 8">
    <name type="scientific">Roseibium polysiphoniae</name>
    <dbReference type="NCBI Taxonomy" id="2571221"/>
    <lineage>
        <taxon>Bacteria</taxon>
        <taxon>Pseudomonadati</taxon>
        <taxon>Pseudomonadota</taxon>
        <taxon>Alphaproteobacteria</taxon>
        <taxon>Hyphomicrobiales</taxon>
        <taxon>Stappiaceae</taxon>
        <taxon>Roseibium</taxon>
    </lineage>
</organism>
<evidence type="ECO:0000313" key="8">
    <source>
        <dbReference type="Proteomes" id="UP000705379"/>
    </source>
</evidence>
<sequence length="297" mass="31096">MTLANWFLLLLLGTIWGGSFLFAKVAVAEIPPLVLVFLRVLIAGLALHVVLRLRGISFPLSPTLLVSFLVMGLLNNAVPFSLLFWGQTEISAGLASILNATTPIFTFVIAAVLLQQETVQFHRAAGVVLGIAGVAIMLLPNLTGAGHDPLWAQLACLGAALSYGLAAAYARRFKDLPPVISATGQLTGSSLIMLPIAVLSSGSWTMTSVSFEVWANVLALGLVATAAAYLIYFRLLADAGATNASLVTLIVPATAILFGVIILGESLTGFQIGGLGLLLLGLLVLDGRIILRRLGLT</sequence>
<comment type="subcellular location">
    <subcellularLocation>
        <location evidence="1">Membrane</location>
        <topology evidence="1">Multi-pass membrane protein</topology>
    </subcellularLocation>
</comment>
<keyword evidence="2 5" id="KW-0812">Transmembrane</keyword>
<keyword evidence="3 5" id="KW-1133">Transmembrane helix</keyword>
<evidence type="ECO:0000256" key="4">
    <source>
        <dbReference type="ARBA" id="ARBA00023136"/>
    </source>
</evidence>
<dbReference type="InterPro" id="IPR037185">
    <property type="entry name" value="EmrE-like"/>
</dbReference>
<feature type="transmembrane region" description="Helical" evidence="5">
    <location>
        <begin position="121"/>
        <end position="139"/>
    </location>
</feature>
<feature type="transmembrane region" description="Helical" evidence="5">
    <location>
        <begin position="63"/>
        <end position="86"/>
    </location>
</feature>
<evidence type="ECO:0000256" key="2">
    <source>
        <dbReference type="ARBA" id="ARBA00022692"/>
    </source>
</evidence>
<feature type="transmembrane region" description="Helical" evidence="5">
    <location>
        <begin position="92"/>
        <end position="114"/>
    </location>
</feature>
<dbReference type="PANTHER" id="PTHR32322">
    <property type="entry name" value="INNER MEMBRANE TRANSPORTER"/>
    <property type="match status" value="1"/>
</dbReference>
<dbReference type="Proteomes" id="UP000705379">
    <property type="component" value="Unassembled WGS sequence"/>
</dbReference>
<accession>A0A944CEV4</accession>